<gene>
    <name evidence="2" type="ORF">IFR04_015440</name>
</gene>
<evidence type="ECO:0000313" key="2">
    <source>
        <dbReference type="EMBL" id="KAG4411434.1"/>
    </source>
</evidence>
<keyword evidence="3" id="KW-1185">Reference proteome</keyword>
<dbReference type="PANTHER" id="PTHR37828:SF1">
    <property type="entry name" value="YCII-RELATED DOMAIN-CONTAINING PROTEIN"/>
    <property type="match status" value="1"/>
</dbReference>
<name>A0A8H7W5B9_9HELO</name>
<evidence type="ECO:0000259" key="1">
    <source>
        <dbReference type="Pfam" id="PF03795"/>
    </source>
</evidence>
<dbReference type="EMBL" id="JAFJYH010000478">
    <property type="protein sequence ID" value="KAG4411434.1"/>
    <property type="molecule type" value="Genomic_DNA"/>
</dbReference>
<proteinExistence type="predicted"/>
<sequence>MGLFILSASPTKTNEEAFQHMDAHLDFLEDQFKKGTYFMFAQKVLLEGGVCIAAAPSLEAMKALVAQDPLVVHGVAQFSFQEINPTRISPAIANFSEKKDHLA</sequence>
<dbReference type="InterPro" id="IPR011008">
    <property type="entry name" value="Dimeric_a/b-barrel"/>
</dbReference>
<dbReference type="AlphaFoldDB" id="A0A8H7W5B9"/>
<dbReference type="Pfam" id="PF03795">
    <property type="entry name" value="YCII"/>
    <property type="match status" value="1"/>
</dbReference>
<dbReference type="InterPro" id="IPR005545">
    <property type="entry name" value="YCII"/>
</dbReference>
<evidence type="ECO:0000313" key="3">
    <source>
        <dbReference type="Proteomes" id="UP000664132"/>
    </source>
</evidence>
<dbReference type="SUPFAM" id="SSF54909">
    <property type="entry name" value="Dimeric alpha+beta barrel"/>
    <property type="match status" value="1"/>
</dbReference>
<protein>
    <recommendedName>
        <fullName evidence="1">YCII-related domain-containing protein</fullName>
    </recommendedName>
</protein>
<comment type="caution">
    <text evidence="2">The sequence shown here is derived from an EMBL/GenBank/DDBJ whole genome shotgun (WGS) entry which is preliminary data.</text>
</comment>
<organism evidence="2 3">
    <name type="scientific">Cadophora malorum</name>
    <dbReference type="NCBI Taxonomy" id="108018"/>
    <lineage>
        <taxon>Eukaryota</taxon>
        <taxon>Fungi</taxon>
        <taxon>Dikarya</taxon>
        <taxon>Ascomycota</taxon>
        <taxon>Pezizomycotina</taxon>
        <taxon>Leotiomycetes</taxon>
        <taxon>Helotiales</taxon>
        <taxon>Ploettnerulaceae</taxon>
        <taxon>Cadophora</taxon>
    </lineage>
</organism>
<reference evidence="2" key="1">
    <citation type="submission" date="2021-02" db="EMBL/GenBank/DDBJ databases">
        <title>Genome sequence Cadophora malorum strain M34.</title>
        <authorList>
            <person name="Stefanovic E."/>
            <person name="Vu D."/>
            <person name="Scully C."/>
            <person name="Dijksterhuis J."/>
            <person name="Roader J."/>
            <person name="Houbraken J."/>
        </authorList>
    </citation>
    <scope>NUCLEOTIDE SEQUENCE</scope>
    <source>
        <strain evidence="2">M34</strain>
    </source>
</reference>
<dbReference type="Proteomes" id="UP000664132">
    <property type="component" value="Unassembled WGS sequence"/>
</dbReference>
<dbReference type="PANTHER" id="PTHR37828">
    <property type="entry name" value="GSR2449 PROTEIN"/>
    <property type="match status" value="1"/>
</dbReference>
<dbReference type="Gene3D" id="3.30.70.1060">
    <property type="entry name" value="Dimeric alpha+beta barrel"/>
    <property type="match status" value="1"/>
</dbReference>
<accession>A0A8H7W5B9</accession>
<feature type="domain" description="YCII-related" evidence="1">
    <location>
        <begin position="11"/>
        <end position="75"/>
    </location>
</feature>